<feature type="transmembrane region" description="Helical" evidence="2">
    <location>
        <begin position="279"/>
        <end position="305"/>
    </location>
</feature>
<dbReference type="InterPro" id="IPR006621">
    <property type="entry name" value="Nose-resist-to-fluoxetine_N"/>
</dbReference>
<proteinExistence type="predicted"/>
<feature type="transmembrane region" description="Helical" evidence="2">
    <location>
        <begin position="418"/>
        <end position="439"/>
    </location>
</feature>
<feature type="transmembrane region" description="Helical" evidence="2">
    <location>
        <begin position="663"/>
        <end position="681"/>
    </location>
</feature>
<sequence length="715" mass="79218">MEASVVLVVLFLAAAVRGQVFDYELYEQALDEAECERQLDYLRTNFSSTTIKFLDASGKIPVGVTAGNMHDLGDYYMCLRISEQLEDMWLRGKWCAVIVPLDQLQRRLPARRSRDHVTTLLQIRDMQREEANLKNVPFIDHVDNRVIPSLTATTGLTLGVCVPRACRAARAVGAALGVLGPLGRNITVNESFCRLPNDKPYVAADYVAFGVIAVLGAVTVASTSYDVHHTVLKKRHPSSSRALYRSFSLYSNTRRLLTVGPGAPGALDCVDGIRAISMLWVVVGHTFALTLSMPVQNLVIAMEWIRSANSIWLTAATCSVDTFFTLSGVLCVYSTIGKVNRTQFIKYIPLFYLHRLLRMFPLLAATVLLQASLLHRLGDGPQWASMAWAVQTCRSYWWSALLHIQNFTNVNEMCLGQAWYLSVDVQLYILCPLVLVWLCRPRAPAAPAIPPAPAPRAGPLAPRSATAALAVAVAASLIAVSAYSFSNNWPASMLNFARLRNMSTYMKKYYMNTLSRASPFCVGMVFGYWLHVCRERPLVLRRRVHLPIWAASLAALALIIYSVYPTTTAGEDQQLLDSFLNSYTRAVWAAAVGWVVLACAQGYGGPINWFLSLRAWKLPARLSYGVYLLHYPLIFLSNSSAIHSHYFSVSESMYRFWADLTRATVAALVLGVAVDAPASALQKMLFTRLQPHGKSQKKTESQETAAAEDISKANV</sequence>
<feature type="transmembrane region" description="Helical" evidence="2">
    <location>
        <begin position="311"/>
        <end position="336"/>
    </location>
</feature>
<dbReference type="PANTHER" id="PTHR11161:SF0">
    <property type="entry name" value="O-ACYLTRANSFERASE LIKE PROTEIN"/>
    <property type="match status" value="1"/>
</dbReference>
<evidence type="ECO:0000313" key="5">
    <source>
        <dbReference type="EMBL" id="CAG9138623.1"/>
    </source>
</evidence>
<dbReference type="AlphaFoldDB" id="A0A8S4GBQ2"/>
<evidence type="ECO:0000313" key="6">
    <source>
        <dbReference type="Proteomes" id="UP000653454"/>
    </source>
</evidence>
<dbReference type="EMBL" id="CAJHNJ030000695">
    <property type="protein sequence ID" value="CAG9138623.1"/>
    <property type="molecule type" value="Genomic_DNA"/>
</dbReference>
<keyword evidence="2" id="KW-1133">Transmembrane helix</keyword>
<reference evidence="5" key="1">
    <citation type="submission" date="2020-11" db="EMBL/GenBank/DDBJ databases">
        <authorList>
            <person name="Whiteford S."/>
        </authorList>
    </citation>
    <scope>NUCLEOTIDE SEQUENCE</scope>
</reference>
<feature type="domain" description="Nose resistant-to-fluoxetine protein N-terminal" evidence="4">
    <location>
        <begin position="32"/>
        <end position="195"/>
    </location>
</feature>
<dbReference type="Pfam" id="PF01757">
    <property type="entry name" value="Acyl_transf_3"/>
    <property type="match status" value="1"/>
</dbReference>
<name>A0A8S4GBQ2_PLUXY</name>
<accession>A0A8S4GBQ2</accession>
<keyword evidence="6" id="KW-1185">Reference proteome</keyword>
<dbReference type="GO" id="GO:0016747">
    <property type="term" value="F:acyltransferase activity, transferring groups other than amino-acyl groups"/>
    <property type="evidence" value="ECO:0007669"/>
    <property type="project" value="InterPro"/>
</dbReference>
<dbReference type="InterPro" id="IPR052728">
    <property type="entry name" value="O2_lipid_transport_reg"/>
</dbReference>
<keyword evidence="3" id="KW-0732">Signal</keyword>
<feature type="chain" id="PRO_5035922924" evidence="3">
    <location>
        <begin position="19"/>
        <end position="715"/>
    </location>
</feature>
<evidence type="ECO:0000259" key="4">
    <source>
        <dbReference type="SMART" id="SM00703"/>
    </source>
</evidence>
<dbReference type="Proteomes" id="UP000653454">
    <property type="component" value="Unassembled WGS sequence"/>
</dbReference>
<gene>
    <name evidence="5" type="ORF">PLXY2_LOCUS16869</name>
</gene>
<evidence type="ECO:0000256" key="2">
    <source>
        <dbReference type="SAM" id="Phobius"/>
    </source>
</evidence>
<dbReference type="SMART" id="SM00703">
    <property type="entry name" value="NRF"/>
    <property type="match status" value="1"/>
</dbReference>
<comment type="caution">
    <text evidence="5">The sequence shown here is derived from an EMBL/GenBank/DDBJ whole genome shotgun (WGS) entry which is preliminary data.</text>
</comment>
<protein>
    <submittedName>
        <fullName evidence="5">(diamondback moth) hypothetical protein</fullName>
    </submittedName>
</protein>
<keyword evidence="2" id="KW-0812">Transmembrane</keyword>
<feature type="transmembrane region" description="Helical" evidence="2">
    <location>
        <begin position="356"/>
        <end position="374"/>
    </location>
</feature>
<feature type="transmembrane region" description="Helical" evidence="2">
    <location>
        <begin position="583"/>
        <end position="603"/>
    </location>
</feature>
<feature type="transmembrane region" description="Helical" evidence="2">
    <location>
        <begin position="544"/>
        <end position="563"/>
    </location>
</feature>
<feature type="transmembrane region" description="Helical" evidence="2">
    <location>
        <begin position="206"/>
        <end position="225"/>
    </location>
</feature>
<feature type="signal peptide" evidence="3">
    <location>
        <begin position="1"/>
        <end position="18"/>
    </location>
</feature>
<feature type="region of interest" description="Disordered" evidence="1">
    <location>
        <begin position="692"/>
        <end position="715"/>
    </location>
</feature>
<feature type="transmembrane region" description="Helical" evidence="2">
    <location>
        <begin position="624"/>
        <end position="643"/>
    </location>
</feature>
<feature type="transmembrane region" description="Helical" evidence="2">
    <location>
        <begin position="460"/>
        <end position="485"/>
    </location>
</feature>
<dbReference type="PANTHER" id="PTHR11161">
    <property type="entry name" value="O-ACYLTRANSFERASE"/>
    <property type="match status" value="1"/>
</dbReference>
<feature type="transmembrane region" description="Helical" evidence="2">
    <location>
        <begin position="509"/>
        <end position="532"/>
    </location>
</feature>
<dbReference type="InterPro" id="IPR002656">
    <property type="entry name" value="Acyl_transf_3_dom"/>
</dbReference>
<dbReference type="Pfam" id="PF20146">
    <property type="entry name" value="NRF"/>
    <property type="match status" value="1"/>
</dbReference>
<organism evidence="5 6">
    <name type="scientific">Plutella xylostella</name>
    <name type="common">Diamondback moth</name>
    <name type="synonym">Plutella maculipennis</name>
    <dbReference type="NCBI Taxonomy" id="51655"/>
    <lineage>
        <taxon>Eukaryota</taxon>
        <taxon>Metazoa</taxon>
        <taxon>Ecdysozoa</taxon>
        <taxon>Arthropoda</taxon>
        <taxon>Hexapoda</taxon>
        <taxon>Insecta</taxon>
        <taxon>Pterygota</taxon>
        <taxon>Neoptera</taxon>
        <taxon>Endopterygota</taxon>
        <taxon>Lepidoptera</taxon>
        <taxon>Glossata</taxon>
        <taxon>Ditrysia</taxon>
        <taxon>Yponomeutoidea</taxon>
        <taxon>Plutellidae</taxon>
        <taxon>Plutella</taxon>
    </lineage>
</organism>
<evidence type="ECO:0000256" key="1">
    <source>
        <dbReference type="SAM" id="MobiDB-lite"/>
    </source>
</evidence>
<keyword evidence="2" id="KW-0472">Membrane</keyword>
<evidence type="ECO:0000256" key="3">
    <source>
        <dbReference type="SAM" id="SignalP"/>
    </source>
</evidence>